<dbReference type="PANTHER" id="PTHR22803">
    <property type="entry name" value="MANNOSE, PHOSPHOLIPASE, LECTIN RECEPTOR RELATED"/>
    <property type="match status" value="1"/>
</dbReference>
<proteinExistence type="predicted"/>
<dbReference type="Pfam" id="PF00059">
    <property type="entry name" value="Lectin_C"/>
    <property type="match status" value="1"/>
</dbReference>
<feature type="domain" description="C-type lectin" evidence="3">
    <location>
        <begin position="170"/>
        <end position="284"/>
    </location>
</feature>
<dbReference type="SMART" id="SM00034">
    <property type="entry name" value="CLECT"/>
    <property type="match status" value="1"/>
</dbReference>
<organism evidence="4 5">
    <name type="scientific">Ciccaba nigrolineata</name>
    <dbReference type="NCBI Taxonomy" id="1118524"/>
    <lineage>
        <taxon>Eukaryota</taxon>
        <taxon>Metazoa</taxon>
        <taxon>Chordata</taxon>
        <taxon>Craniata</taxon>
        <taxon>Vertebrata</taxon>
        <taxon>Euteleostomi</taxon>
        <taxon>Archelosauria</taxon>
        <taxon>Archosauria</taxon>
        <taxon>Dinosauria</taxon>
        <taxon>Saurischia</taxon>
        <taxon>Theropoda</taxon>
        <taxon>Coelurosauria</taxon>
        <taxon>Aves</taxon>
        <taxon>Neognathae</taxon>
        <taxon>Neoaves</taxon>
        <taxon>Telluraves</taxon>
        <taxon>Strigiformes</taxon>
        <taxon>Strigidae</taxon>
        <taxon>Ciccaba</taxon>
    </lineage>
</organism>
<sequence>AMLPIPASSPEKAVMLLYVLLALTFVVFTALTVVNLQRVSAAWEALEQARMRSESSHTTAWRNLSEVQHTLDKQLSGGIQAIHSQLLNVSQEVENVQWKVTQCKAECGKELSDRLRTLEQRDVLEPVQQQLAEVKQAQNRASGLLDTALEQIRSLSDILCTKCPAGWEQFAKTCYFFSSTTKTWAAAKDFCANYNAHLAVVNSEQENKFLANHIMDNRVFWLGLTDMHREGSWQWVDSRSLSFSFWNAGEPNNVGQHGEDCATIYANGRWNDAICSNPEHWICERSC</sequence>
<dbReference type="Gene3D" id="3.10.100.10">
    <property type="entry name" value="Mannose-Binding Protein A, subunit A"/>
    <property type="match status" value="1"/>
</dbReference>
<keyword evidence="2" id="KW-1133">Transmembrane helix</keyword>
<dbReference type="InterPro" id="IPR001304">
    <property type="entry name" value="C-type_lectin-like"/>
</dbReference>
<evidence type="ECO:0000259" key="3">
    <source>
        <dbReference type="PROSITE" id="PS50041"/>
    </source>
</evidence>
<name>A0A7K8VA62_9STRI</name>
<accession>A0A7K8VA62</accession>
<comment type="caution">
    <text evidence="4">The sequence shown here is derived from an EMBL/GenBank/DDBJ whole genome shotgun (WGS) entry which is preliminary data.</text>
</comment>
<keyword evidence="2" id="KW-0812">Transmembrane</keyword>
<dbReference type="EMBL" id="VWZC01006677">
    <property type="protein sequence ID" value="NXF62708.1"/>
    <property type="molecule type" value="Genomic_DNA"/>
</dbReference>
<dbReference type="InterPro" id="IPR016186">
    <property type="entry name" value="C-type_lectin-like/link_sf"/>
</dbReference>
<reference evidence="4 5" key="1">
    <citation type="submission" date="2019-09" db="EMBL/GenBank/DDBJ databases">
        <title>Bird 10,000 Genomes (B10K) Project - Family phase.</title>
        <authorList>
            <person name="Zhang G."/>
        </authorList>
    </citation>
    <scope>NUCLEOTIDE SEQUENCE [LARGE SCALE GENOMIC DNA]</scope>
    <source>
        <strain evidence="4">B10K-DU-001-07</strain>
        <tissue evidence="4">Muscle</tissue>
    </source>
</reference>
<dbReference type="CDD" id="cd03590">
    <property type="entry name" value="CLECT_DC-SIGN_like"/>
    <property type="match status" value="1"/>
</dbReference>
<evidence type="ECO:0000256" key="2">
    <source>
        <dbReference type="SAM" id="Phobius"/>
    </source>
</evidence>
<dbReference type="InterPro" id="IPR033989">
    <property type="entry name" value="CD209-like_CTLD"/>
</dbReference>
<dbReference type="InterPro" id="IPR050111">
    <property type="entry name" value="C-type_lectin/snaclec_domain"/>
</dbReference>
<feature type="transmembrane region" description="Helical" evidence="2">
    <location>
        <begin position="15"/>
        <end position="36"/>
    </location>
</feature>
<keyword evidence="1" id="KW-0430">Lectin</keyword>
<dbReference type="SUPFAM" id="SSF56436">
    <property type="entry name" value="C-type lectin-like"/>
    <property type="match status" value="1"/>
</dbReference>
<dbReference type="PROSITE" id="PS50041">
    <property type="entry name" value="C_TYPE_LECTIN_2"/>
    <property type="match status" value="1"/>
</dbReference>
<protein>
    <submittedName>
        <fullName evidence="4">CL17A protein</fullName>
    </submittedName>
</protein>
<feature type="non-terminal residue" evidence="4">
    <location>
        <position position="1"/>
    </location>
</feature>
<evidence type="ECO:0000313" key="4">
    <source>
        <dbReference type="EMBL" id="NXF62708.1"/>
    </source>
</evidence>
<evidence type="ECO:0000313" key="5">
    <source>
        <dbReference type="Proteomes" id="UP000542434"/>
    </source>
</evidence>
<keyword evidence="2" id="KW-0472">Membrane</keyword>
<dbReference type="GO" id="GO:0030246">
    <property type="term" value="F:carbohydrate binding"/>
    <property type="evidence" value="ECO:0007669"/>
    <property type="project" value="UniProtKB-KW"/>
</dbReference>
<dbReference type="AlphaFoldDB" id="A0A7K8VA62"/>
<dbReference type="Proteomes" id="UP000542434">
    <property type="component" value="Unassembled WGS sequence"/>
</dbReference>
<dbReference type="InterPro" id="IPR016187">
    <property type="entry name" value="CTDL_fold"/>
</dbReference>
<feature type="non-terminal residue" evidence="4">
    <location>
        <position position="287"/>
    </location>
</feature>
<keyword evidence="5" id="KW-1185">Reference proteome</keyword>
<evidence type="ECO:0000256" key="1">
    <source>
        <dbReference type="ARBA" id="ARBA00022734"/>
    </source>
</evidence>
<gene>
    <name evidence="4" type="primary">Clec17a_1</name>
    <name evidence="4" type="ORF">CICNIG_R14538</name>
</gene>